<organism evidence="2 3">
    <name type="scientific">Hohenbuehelia grisea</name>
    <dbReference type="NCBI Taxonomy" id="104357"/>
    <lineage>
        <taxon>Eukaryota</taxon>
        <taxon>Fungi</taxon>
        <taxon>Dikarya</taxon>
        <taxon>Basidiomycota</taxon>
        <taxon>Agaricomycotina</taxon>
        <taxon>Agaricomycetes</taxon>
        <taxon>Agaricomycetidae</taxon>
        <taxon>Agaricales</taxon>
        <taxon>Pleurotineae</taxon>
        <taxon>Pleurotaceae</taxon>
        <taxon>Hohenbuehelia</taxon>
    </lineage>
</organism>
<keyword evidence="1" id="KW-1133">Transmembrane helix</keyword>
<evidence type="ECO:0000313" key="2">
    <source>
        <dbReference type="EMBL" id="KAL0958474.1"/>
    </source>
</evidence>
<gene>
    <name evidence="2" type="ORF">HGRIS_000613</name>
</gene>
<dbReference type="Proteomes" id="UP001556367">
    <property type="component" value="Unassembled WGS sequence"/>
</dbReference>
<keyword evidence="1" id="KW-0472">Membrane</keyword>
<evidence type="ECO:0000313" key="3">
    <source>
        <dbReference type="Proteomes" id="UP001556367"/>
    </source>
</evidence>
<protein>
    <submittedName>
        <fullName evidence="2">Uncharacterized protein</fullName>
    </submittedName>
</protein>
<keyword evidence="3" id="KW-1185">Reference proteome</keyword>
<comment type="caution">
    <text evidence="2">The sequence shown here is derived from an EMBL/GenBank/DDBJ whole genome shotgun (WGS) entry which is preliminary data.</text>
</comment>
<feature type="transmembrane region" description="Helical" evidence="1">
    <location>
        <begin position="12"/>
        <end position="35"/>
    </location>
</feature>
<accession>A0ABR3JRH8</accession>
<name>A0ABR3JRH8_9AGAR</name>
<keyword evidence="1" id="KW-0812">Transmembrane</keyword>
<dbReference type="EMBL" id="JASNQZ010000004">
    <property type="protein sequence ID" value="KAL0958474.1"/>
    <property type="molecule type" value="Genomic_DNA"/>
</dbReference>
<reference evidence="3" key="1">
    <citation type="submission" date="2024-06" db="EMBL/GenBank/DDBJ databases">
        <title>Multi-omics analyses provide insights into the biosynthesis of the anticancer antibiotic pleurotin in Hohenbuehelia grisea.</title>
        <authorList>
            <person name="Weaver J.A."/>
            <person name="Alberti F."/>
        </authorList>
    </citation>
    <scope>NUCLEOTIDE SEQUENCE [LARGE SCALE GENOMIC DNA]</scope>
    <source>
        <strain evidence="3">T-177</strain>
    </source>
</reference>
<sequence length="90" mass="10557">MATPNVKLLFGPMLIGVFMNMILYGVLIVQTFMYFQTYKNDSTWLKYFVLYLFIMETFNTGFDISMMFEPLIMHYGETPLNFPTMSSKCS</sequence>
<feature type="transmembrane region" description="Helical" evidence="1">
    <location>
        <begin position="47"/>
        <end position="68"/>
    </location>
</feature>
<dbReference type="PANTHER" id="PTHR40465:SF1">
    <property type="entry name" value="DUF6534 DOMAIN-CONTAINING PROTEIN"/>
    <property type="match status" value="1"/>
</dbReference>
<proteinExistence type="predicted"/>
<dbReference type="PANTHER" id="PTHR40465">
    <property type="entry name" value="CHROMOSOME 1, WHOLE GENOME SHOTGUN SEQUENCE"/>
    <property type="match status" value="1"/>
</dbReference>
<evidence type="ECO:0000256" key="1">
    <source>
        <dbReference type="SAM" id="Phobius"/>
    </source>
</evidence>